<keyword evidence="6 7" id="KW-0012">Acyltransferase</keyword>
<evidence type="ECO:0000256" key="7">
    <source>
        <dbReference type="RuleBase" id="RU079119"/>
    </source>
</evidence>
<evidence type="ECO:0000256" key="1">
    <source>
        <dbReference type="ARBA" id="ARBA00004141"/>
    </source>
</evidence>
<proteinExistence type="inferred from homology"/>
<evidence type="ECO:0000313" key="9">
    <source>
        <dbReference type="EMBL" id="CAK0825574.1"/>
    </source>
</evidence>
<dbReference type="PANTHER" id="PTHR22883">
    <property type="entry name" value="ZINC FINGER DHHC DOMAIN CONTAINING PROTEIN"/>
    <property type="match status" value="1"/>
</dbReference>
<keyword evidence="5 7" id="KW-0472">Membrane</keyword>
<keyword evidence="10" id="KW-1185">Reference proteome</keyword>
<evidence type="ECO:0000259" key="8">
    <source>
        <dbReference type="Pfam" id="PF01529"/>
    </source>
</evidence>
<gene>
    <name evidence="9" type="ORF">PCOR1329_LOCUS25671</name>
</gene>
<evidence type="ECO:0000256" key="6">
    <source>
        <dbReference type="ARBA" id="ARBA00023315"/>
    </source>
</evidence>
<evidence type="ECO:0000256" key="3">
    <source>
        <dbReference type="ARBA" id="ARBA00022692"/>
    </source>
</evidence>
<dbReference type="Proteomes" id="UP001189429">
    <property type="component" value="Unassembled WGS sequence"/>
</dbReference>
<keyword evidence="2 7" id="KW-0808">Transferase</keyword>
<feature type="transmembrane region" description="Helical" evidence="7">
    <location>
        <begin position="77"/>
        <end position="98"/>
    </location>
</feature>
<comment type="catalytic activity">
    <reaction evidence="7">
        <text>L-cysteinyl-[protein] + hexadecanoyl-CoA = S-hexadecanoyl-L-cysteinyl-[protein] + CoA</text>
        <dbReference type="Rhea" id="RHEA:36683"/>
        <dbReference type="Rhea" id="RHEA-COMP:10131"/>
        <dbReference type="Rhea" id="RHEA-COMP:11032"/>
        <dbReference type="ChEBI" id="CHEBI:29950"/>
        <dbReference type="ChEBI" id="CHEBI:57287"/>
        <dbReference type="ChEBI" id="CHEBI:57379"/>
        <dbReference type="ChEBI" id="CHEBI:74151"/>
        <dbReference type="EC" id="2.3.1.225"/>
    </reaction>
</comment>
<evidence type="ECO:0000313" key="10">
    <source>
        <dbReference type="Proteomes" id="UP001189429"/>
    </source>
</evidence>
<dbReference type="InterPro" id="IPR039859">
    <property type="entry name" value="PFA4/ZDH16/20/ERF2-like"/>
</dbReference>
<evidence type="ECO:0000256" key="2">
    <source>
        <dbReference type="ARBA" id="ARBA00022679"/>
    </source>
</evidence>
<evidence type="ECO:0000256" key="4">
    <source>
        <dbReference type="ARBA" id="ARBA00022989"/>
    </source>
</evidence>
<comment type="similarity">
    <text evidence="7">Belongs to the DHHC palmitoyltransferase family.</text>
</comment>
<dbReference type="EC" id="2.3.1.225" evidence="7"/>
<comment type="subcellular location">
    <subcellularLocation>
        <location evidence="1">Membrane</location>
        <topology evidence="1">Multi-pass membrane protein</topology>
    </subcellularLocation>
</comment>
<keyword evidence="3 7" id="KW-0812">Transmembrane</keyword>
<dbReference type="PROSITE" id="PS50216">
    <property type="entry name" value="DHHC"/>
    <property type="match status" value="1"/>
</dbReference>
<dbReference type="InterPro" id="IPR001594">
    <property type="entry name" value="Palmitoyltrfase_DHHC"/>
</dbReference>
<reference evidence="9" key="1">
    <citation type="submission" date="2023-10" db="EMBL/GenBank/DDBJ databases">
        <authorList>
            <person name="Chen Y."/>
            <person name="Shah S."/>
            <person name="Dougan E. K."/>
            <person name="Thang M."/>
            <person name="Chan C."/>
        </authorList>
    </citation>
    <scope>NUCLEOTIDE SEQUENCE [LARGE SCALE GENOMIC DNA]</scope>
</reference>
<accession>A0ABN9S1G9</accession>
<protein>
    <recommendedName>
        <fullName evidence="7">Palmitoyltransferase</fullName>
        <ecNumber evidence="7">2.3.1.225</ecNumber>
    </recommendedName>
</protein>
<dbReference type="Pfam" id="PF01529">
    <property type="entry name" value="DHHC"/>
    <property type="match status" value="1"/>
</dbReference>
<evidence type="ECO:0000256" key="5">
    <source>
        <dbReference type="ARBA" id="ARBA00023136"/>
    </source>
</evidence>
<feature type="transmembrane region" description="Helical" evidence="7">
    <location>
        <begin position="39"/>
        <end position="65"/>
    </location>
</feature>
<organism evidence="9 10">
    <name type="scientific">Prorocentrum cordatum</name>
    <dbReference type="NCBI Taxonomy" id="2364126"/>
    <lineage>
        <taxon>Eukaryota</taxon>
        <taxon>Sar</taxon>
        <taxon>Alveolata</taxon>
        <taxon>Dinophyceae</taxon>
        <taxon>Prorocentrales</taxon>
        <taxon>Prorocentraceae</taxon>
        <taxon>Prorocentrum</taxon>
    </lineage>
</organism>
<feature type="transmembrane region" description="Helical" evidence="7">
    <location>
        <begin position="188"/>
        <end position="206"/>
    </location>
</feature>
<keyword evidence="4 7" id="KW-1133">Transmembrane helix</keyword>
<feature type="domain" description="Palmitoyltransferase DHHC" evidence="8">
    <location>
        <begin position="142"/>
        <end position="210"/>
    </location>
</feature>
<comment type="caution">
    <text evidence="9">The sequence shown here is derived from an EMBL/GenBank/DDBJ whole genome shotgun (WGS) entry which is preliminary data.</text>
</comment>
<comment type="domain">
    <text evidence="7">The DHHC domain is required for palmitoyltransferase activity.</text>
</comment>
<name>A0ABN9S1G9_9DINO</name>
<dbReference type="EMBL" id="CAUYUJ010009002">
    <property type="protein sequence ID" value="CAK0825574.1"/>
    <property type="molecule type" value="Genomic_DNA"/>
</dbReference>
<sequence>MYSPAGPWSPVPGGPQPQSFGMYSALGGLPPLPHVSGQYYFETCIGILIVSALIAGLTGTTTVFLDDEFVPPIGHHILLPAIWICAATATLSMLWILFAPAGEVTRSPDKTMPIPDDVMVILQQAGPMGLQGRPNVQGPGGSSYCTRCFVWRPPNSHHCSTCQRCYTGFDHHCCFFGRCIRSGNLVCFYAVIACGGLGVFITLVAWQMHLAASRHIPIPVAAPMMGQPLVVQ</sequence>